<keyword evidence="2" id="KW-1185">Reference proteome</keyword>
<accession>A0ABX4LPC9</accession>
<protein>
    <submittedName>
        <fullName evidence="1">Uncharacterized protein</fullName>
    </submittedName>
</protein>
<dbReference type="EMBL" id="NWVW01000007">
    <property type="protein sequence ID" value="PHO09776.1"/>
    <property type="molecule type" value="Genomic_DNA"/>
</dbReference>
<dbReference type="Proteomes" id="UP000221384">
    <property type="component" value="Unassembled WGS sequence"/>
</dbReference>
<evidence type="ECO:0000313" key="2">
    <source>
        <dbReference type="Proteomes" id="UP000221384"/>
    </source>
</evidence>
<sequence>MEKLPFYAPKQWWENRDKAIKEDCNGCGSELDLSGKLVPNTLYGLDISKECCCPHDWGYKYGKTCLDKMFTDVMFLYNMTAKIINTGGWLVIPRLLRATKYFIAVVKYGDKSFADGKEFISREKEITFKGEFR</sequence>
<name>A0ABX4LPC9_9BACT</name>
<organism evidence="1 2">
    <name type="scientific">Malaciobacter canalis</name>
    <dbReference type="NCBI Taxonomy" id="1912871"/>
    <lineage>
        <taxon>Bacteria</taxon>
        <taxon>Pseudomonadati</taxon>
        <taxon>Campylobacterota</taxon>
        <taxon>Epsilonproteobacteria</taxon>
        <taxon>Campylobacterales</taxon>
        <taxon>Arcobacteraceae</taxon>
        <taxon>Malaciobacter</taxon>
    </lineage>
</organism>
<gene>
    <name evidence="1" type="ORF">CPG37_07100</name>
</gene>
<dbReference type="RefSeq" id="WP_099334384.1">
    <property type="nucleotide sequence ID" value="NZ_CP042812.1"/>
</dbReference>
<comment type="caution">
    <text evidence="1">The sequence shown here is derived from an EMBL/GenBank/DDBJ whole genome shotgun (WGS) entry which is preliminary data.</text>
</comment>
<proteinExistence type="predicted"/>
<evidence type="ECO:0000313" key="1">
    <source>
        <dbReference type="EMBL" id="PHO09776.1"/>
    </source>
</evidence>
<reference evidence="1 2" key="1">
    <citation type="submission" date="2017-09" db="EMBL/GenBank/DDBJ databases">
        <authorList>
            <person name="Perez-Cataluna A."/>
            <person name="Figueras M.J."/>
            <person name="Salas-Masso N."/>
        </authorList>
    </citation>
    <scope>NUCLEOTIDE SEQUENCE [LARGE SCALE GENOMIC DNA]</scope>
    <source>
        <strain evidence="1 2">F138-33</strain>
    </source>
</reference>